<organism evidence="1 2">
    <name type="scientific">Gymnopus androsaceus JB14</name>
    <dbReference type="NCBI Taxonomy" id="1447944"/>
    <lineage>
        <taxon>Eukaryota</taxon>
        <taxon>Fungi</taxon>
        <taxon>Dikarya</taxon>
        <taxon>Basidiomycota</taxon>
        <taxon>Agaricomycotina</taxon>
        <taxon>Agaricomycetes</taxon>
        <taxon>Agaricomycetidae</taxon>
        <taxon>Agaricales</taxon>
        <taxon>Marasmiineae</taxon>
        <taxon>Omphalotaceae</taxon>
        <taxon>Gymnopus</taxon>
    </lineage>
</organism>
<dbReference type="Proteomes" id="UP000799118">
    <property type="component" value="Unassembled WGS sequence"/>
</dbReference>
<evidence type="ECO:0000313" key="2">
    <source>
        <dbReference type="Proteomes" id="UP000799118"/>
    </source>
</evidence>
<sequence>ITQGQKAPDKEHPYYLRREGGRKTNTCEFFVHPSKDIQNHSDLYYTLTRALQEVLQEVISKRLLRHPDLFQEIEGNVDIFPLQDTSAMKPFTSIVINLNGITVAHKDEGDEGGCIIIVLGSFVGGELALYEPRVVLNVQHGGVVTFCSRDYTHFNLHYNGIQASVVIHSDRTGEAFRKNGNGWNKKVFYL</sequence>
<accession>A0A6A4GPR0</accession>
<dbReference type="Gene3D" id="3.60.130.30">
    <property type="match status" value="1"/>
</dbReference>
<dbReference type="AlphaFoldDB" id="A0A6A4GPR0"/>
<proteinExistence type="predicted"/>
<keyword evidence="2" id="KW-1185">Reference proteome</keyword>
<name>A0A6A4GPR0_9AGAR</name>
<dbReference type="OrthoDB" id="2690740at2759"/>
<dbReference type="EMBL" id="ML769807">
    <property type="protein sequence ID" value="KAE9387333.1"/>
    <property type="molecule type" value="Genomic_DNA"/>
</dbReference>
<protein>
    <submittedName>
        <fullName evidence="1">Uncharacterized protein</fullName>
    </submittedName>
</protein>
<evidence type="ECO:0000313" key="1">
    <source>
        <dbReference type="EMBL" id="KAE9387333.1"/>
    </source>
</evidence>
<feature type="non-terminal residue" evidence="1">
    <location>
        <position position="1"/>
    </location>
</feature>
<reference evidence="1" key="1">
    <citation type="journal article" date="2019" name="Environ. Microbiol.">
        <title>Fungal ecological strategies reflected in gene transcription - a case study of two litter decomposers.</title>
        <authorList>
            <person name="Barbi F."/>
            <person name="Kohler A."/>
            <person name="Barry K."/>
            <person name="Baskaran P."/>
            <person name="Daum C."/>
            <person name="Fauchery L."/>
            <person name="Ihrmark K."/>
            <person name="Kuo A."/>
            <person name="LaButti K."/>
            <person name="Lipzen A."/>
            <person name="Morin E."/>
            <person name="Grigoriev I.V."/>
            <person name="Henrissat B."/>
            <person name="Lindahl B."/>
            <person name="Martin F."/>
        </authorList>
    </citation>
    <scope>NUCLEOTIDE SEQUENCE</scope>
    <source>
        <strain evidence="1">JB14</strain>
    </source>
</reference>
<gene>
    <name evidence="1" type="ORF">BT96DRAFT_837797</name>
</gene>